<dbReference type="InterPro" id="IPR013783">
    <property type="entry name" value="Ig-like_fold"/>
</dbReference>
<dbReference type="PANTHER" id="PTHR19143">
    <property type="entry name" value="FIBRINOGEN/TENASCIN/ANGIOPOEITIN"/>
    <property type="match status" value="1"/>
</dbReference>
<dbReference type="CDD" id="cd00087">
    <property type="entry name" value="FReD"/>
    <property type="match status" value="1"/>
</dbReference>
<evidence type="ECO:0000259" key="5">
    <source>
        <dbReference type="PROSITE" id="PS50835"/>
    </source>
</evidence>
<organism evidence="7">
    <name type="scientific">Littorina littorea</name>
    <name type="common">Common periwinkle</name>
    <dbReference type="NCBI Taxonomy" id="31216"/>
    <lineage>
        <taxon>Eukaryota</taxon>
        <taxon>Metazoa</taxon>
        <taxon>Spiralia</taxon>
        <taxon>Lophotrochozoa</taxon>
        <taxon>Mollusca</taxon>
        <taxon>Gastropoda</taxon>
        <taxon>Caenogastropoda</taxon>
        <taxon>Littorinimorpha</taxon>
        <taxon>Littorinoidea</taxon>
        <taxon>Littorinidae</taxon>
        <taxon>Littorina</taxon>
    </lineage>
</organism>
<feature type="domain" description="Fibrinogen C-terminal" evidence="6">
    <location>
        <begin position="287"/>
        <end position="497"/>
    </location>
</feature>
<evidence type="ECO:0000259" key="6">
    <source>
        <dbReference type="PROSITE" id="PS51406"/>
    </source>
</evidence>
<dbReference type="InterPro" id="IPR036056">
    <property type="entry name" value="Fibrinogen-like_C"/>
</dbReference>
<dbReference type="InterPro" id="IPR014716">
    <property type="entry name" value="Fibrinogen_a/b/g_C_1"/>
</dbReference>
<reference evidence="7" key="1">
    <citation type="journal article" date="2019" name="Dev. Comp. Immunol.">
        <title>Derivatives of the lectin complement pathway in Lophotrochozoa.</title>
        <authorList>
            <person name="Gorbushin A.M."/>
        </authorList>
    </citation>
    <scope>NUCLEOTIDE SEQUENCE</scope>
    <source>
        <tissue evidence="7">Kidney</tissue>
    </source>
</reference>
<protein>
    <submittedName>
        <fullName evidence="7">VIgL family fibrinogen-related protein 2 isoform 2</fullName>
    </submittedName>
</protein>
<evidence type="ECO:0000256" key="2">
    <source>
        <dbReference type="ARBA" id="ARBA00022530"/>
    </source>
</evidence>
<dbReference type="PANTHER" id="PTHR19143:SF458">
    <property type="entry name" value="FIBRINOGEN C-TERMINAL DOMAIN-CONTAINING PROTEIN-RELATED"/>
    <property type="match status" value="1"/>
</dbReference>
<dbReference type="InterPro" id="IPR036179">
    <property type="entry name" value="Ig-like_dom_sf"/>
</dbReference>
<dbReference type="PROSITE" id="PS00514">
    <property type="entry name" value="FIBRINOGEN_C_1"/>
    <property type="match status" value="1"/>
</dbReference>
<feature type="signal peptide" evidence="4">
    <location>
        <begin position="1"/>
        <end position="21"/>
    </location>
</feature>
<dbReference type="PROSITE" id="PS50835">
    <property type="entry name" value="IG_LIKE"/>
    <property type="match status" value="1"/>
</dbReference>
<feature type="domain" description="Ig-like" evidence="5">
    <location>
        <begin position="138"/>
        <end position="229"/>
    </location>
</feature>
<dbReference type="InterPro" id="IPR002181">
    <property type="entry name" value="Fibrinogen_a/b/g_C_dom"/>
</dbReference>
<dbReference type="AlphaFoldDB" id="A0A411DEL0"/>
<proteinExistence type="evidence at transcript level"/>
<dbReference type="InterPro" id="IPR020837">
    <property type="entry name" value="Fibrinogen_CS"/>
</dbReference>
<keyword evidence="4" id="KW-0732">Signal</keyword>
<dbReference type="SUPFAM" id="SSF56496">
    <property type="entry name" value="Fibrinogen C-terminal domain-like"/>
    <property type="match status" value="1"/>
</dbReference>
<comment type="subcellular location">
    <subcellularLocation>
        <location evidence="1">Secreted</location>
        <location evidence="1">Extracellular space</location>
        <location evidence="1">Extracellular matrix</location>
    </subcellularLocation>
</comment>
<sequence length="497" mass="55957">MYKCGLVLPLLAFGFCSVLQAYKWTSTLEENMHVSACVDGNVSFPWSMVTEGKEEKILDIDWLFQAPGKENVSFATYVDDNFVTNKDRFTFIPNAGLFLQGAQSRDAGRYYVIVSLHDPKCRLTSAQRMVTLTVADRPPATRDDALHVTLRDAVRDDVTEDWTLQLHCGLFVDFGHPPADVVWTTPSGEVRNSSYQDNGTFVLSVSSPVQGGNYSCQLHPSAPAARCLTATSPLNAAAQLYVDDKDVRLSFLEARQKEIVIQLSNLSTQFSQLNEKMDHFFNNPKELIKHRNSSSCVDWLEFDQRSGVQTVYVSGEPVTVYCDQTTDNGGWIVFQRRNDASVDFYRGWAEYRIGFGDPMGNFWLGLDTLHSLTTSRSYELRVDLQKYDLTKGHATYSGFYVEGAPHNFALHFDKFVGGNAGDSLSFHRGQQFSTKDRDHDNSGGCAQKFHGAWWFHACLHSNLNGDYGRFASSQGLNWLTFGSSYSMKFTEMKIRPM</sequence>
<dbReference type="SMART" id="SM00186">
    <property type="entry name" value="FBG"/>
    <property type="match status" value="1"/>
</dbReference>
<accession>A0A411DEL0</accession>
<gene>
    <name evidence="7" type="primary">FREP-2.2</name>
</gene>
<evidence type="ECO:0000256" key="1">
    <source>
        <dbReference type="ARBA" id="ARBA00004498"/>
    </source>
</evidence>
<feature type="chain" id="PRO_5019273207" evidence="4">
    <location>
        <begin position="22"/>
        <end position="497"/>
    </location>
</feature>
<keyword evidence="2" id="KW-0272">Extracellular matrix</keyword>
<dbReference type="EMBL" id="MK153082">
    <property type="protein sequence ID" value="QBA18376.1"/>
    <property type="molecule type" value="mRNA"/>
</dbReference>
<evidence type="ECO:0000256" key="3">
    <source>
        <dbReference type="ARBA" id="ARBA00023157"/>
    </source>
</evidence>
<evidence type="ECO:0000313" key="7">
    <source>
        <dbReference type="EMBL" id="QBA18376.1"/>
    </source>
</evidence>
<dbReference type="Gene3D" id="3.90.215.10">
    <property type="entry name" value="Gamma Fibrinogen, chain A, domain 1"/>
    <property type="match status" value="1"/>
</dbReference>
<evidence type="ECO:0000256" key="4">
    <source>
        <dbReference type="SAM" id="SignalP"/>
    </source>
</evidence>
<dbReference type="Pfam" id="PF00147">
    <property type="entry name" value="Fibrinogen_C"/>
    <property type="match status" value="1"/>
</dbReference>
<dbReference type="Gene3D" id="2.60.40.10">
    <property type="entry name" value="Immunoglobulins"/>
    <property type="match status" value="2"/>
</dbReference>
<dbReference type="PROSITE" id="PS51406">
    <property type="entry name" value="FIBRINOGEN_C_2"/>
    <property type="match status" value="1"/>
</dbReference>
<dbReference type="InterPro" id="IPR007110">
    <property type="entry name" value="Ig-like_dom"/>
</dbReference>
<keyword evidence="2" id="KW-0964">Secreted</keyword>
<dbReference type="SUPFAM" id="SSF48726">
    <property type="entry name" value="Immunoglobulin"/>
    <property type="match status" value="1"/>
</dbReference>
<dbReference type="GO" id="GO:0005615">
    <property type="term" value="C:extracellular space"/>
    <property type="evidence" value="ECO:0007669"/>
    <property type="project" value="TreeGrafter"/>
</dbReference>
<keyword evidence="3" id="KW-1015">Disulfide bond</keyword>
<name>A0A411DEL0_LITLI</name>
<dbReference type="InterPro" id="IPR050373">
    <property type="entry name" value="Fibrinogen_C-term_domain"/>
</dbReference>